<dbReference type="GO" id="GO:0005886">
    <property type="term" value="C:plasma membrane"/>
    <property type="evidence" value="ECO:0007669"/>
    <property type="project" value="UniProtKB-SubCell"/>
</dbReference>
<dbReference type="Pfam" id="PF07690">
    <property type="entry name" value="MFS_1"/>
    <property type="match status" value="1"/>
</dbReference>
<feature type="transmembrane region" description="Helical" evidence="6">
    <location>
        <begin position="273"/>
        <end position="295"/>
    </location>
</feature>
<dbReference type="InterPro" id="IPR036259">
    <property type="entry name" value="MFS_trans_sf"/>
</dbReference>
<dbReference type="InterPro" id="IPR052524">
    <property type="entry name" value="MFS_Cyanate_Porter"/>
</dbReference>
<sequence length="492" mass="49680">MSSTCESAGSSAPSPSLSPSLVAPAGSAAESHRTPAYADVAVATLDAERATAQTTVPAQSAPARGGWPAWLLLAAVVLLAFNLRPAVSGLGAVLDEVSADLGVSALVAGVLTTLPVLSFAAFGAMAPGWSRRFGSRQVLAAALLAVVAGQLVRVLVPSVPVFLLATTIALAGMAAGNVLVPAFVKAYFPGRVGLATAAYTTSMAVGTTLPAALTVPIAHAFGGWRFGLGAWAVTAGVALLPWLVLARRRGVVARPAGSSGRHESLWSVGRSPLAWSLAGYFGLQSLQAYAAFGWLPQIFRAAGVDAAHAGLLLAILPLVGVPLSLLFPSLAARLPDQRPLVWACGAAYIVGYVGLLLAPASGAVAWAILLGLGGGAFPLTLTMIGLRSRSHDVTARLSGFTQSVGYLLAACGPLAMGALFDVTGGWTVPIGLLLVLVVPQVATGLMAARPRYVDDELAAADAAQDVAAEDFAADPGAAGERADVDGPGHSRG</sequence>
<comment type="caution">
    <text evidence="8">The sequence shown here is derived from an EMBL/GenBank/DDBJ whole genome shotgun (WGS) entry which is preliminary data.</text>
</comment>
<feature type="region of interest" description="Disordered" evidence="5">
    <location>
        <begin position="1"/>
        <end position="25"/>
    </location>
</feature>
<evidence type="ECO:0000256" key="6">
    <source>
        <dbReference type="SAM" id="Phobius"/>
    </source>
</evidence>
<evidence type="ECO:0000256" key="4">
    <source>
        <dbReference type="ARBA" id="ARBA00023136"/>
    </source>
</evidence>
<dbReference type="PANTHER" id="PTHR23523">
    <property type="match status" value="1"/>
</dbReference>
<keyword evidence="4 6" id="KW-0472">Membrane</keyword>
<evidence type="ECO:0000256" key="1">
    <source>
        <dbReference type="ARBA" id="ARBA00004651"/>
    </source>
</evidence>
<feature type="transmembrane region" description="Helical" evidence="6">
    <location>
        <begin position="162"/>
        <end position="184"/>
    </location>
</feature>
<dbReference type="GO" id="GO:0022857">
    <property type="term" value="F:transmembrane transporter activity"/>
    <property type="evidence" value="ECO:0007669"/>
    <property type="project" value="InterPro"/>
</dbReference>
<dbReference type="InterPro" id="IPR011701">
    <property type="entry name" value="MFS"/>
</dbReference>
<dbReference type="EMBL" id="JACBZH010000001">
    <property type="protein sequence ID" value="NYH87602.1"/>
    <property type="molecule type" value="Genomic_DNA"/>
</dbReference>
<feature type="transmembrane region" description="Helical" evidence="6">
    <location>
        <begin position="196"/>
        <end position="218"/>
    </location>
</feature>
<dbReference type="AlphaFoldDB" id="A0A852Z6T7"/>
<evidence type="ECO:0000313" key="8">
    <source>
        <dbReference type="EMBL" id="NYH87602.1"/>
    </source>
</evidence>
<feature type="transmembrane region" description="Helical" evidence="6">
    <location>
        <begin position="67"/>
        <end position="83"/>
    </location>
</feature>
<keyword evidence="2 6" id="KW-0812">Transmembrane</keyword>
<gene>
    <name evidence="8" type="ORF">F4554_000240</name>
</gene>
<comment type="subcellular location">
    <subcellularLocation>
        <location evidence="1">Cell membrane</location>
        <topology evidence="1">Multi-pass membrane protein</topology>
    </subcellularLocation>
</comment>
<feature type="compositionally biased region" description="Low complexity" evidence="5">
    <location>
        <begin position="7"/>
        <end position="25"/>
    </location>
</feature>
<feature type="transmembrane region" description="Helical" evidence="6">
    <location>
        <begin position="339"/>
        <end position="358"/>
    </location>
</feature>
<feature type="transmembrane region" description="Helical" evidence="6">
    <location>
        <begin position="398"/>
        <end position="420"/>
    </location>
</feature>
<evidence type="ECO:0000256" key="3">
    <source>
        <dbReference type="ARBA" id="ARBA00022989"/>
    </source>
</evidence>
<evidence type="ECO:0000259" key="7">
    <source>
        <dbReference type="PROSITE" id="PS50850"/>
    </source>
</evidence>
<evidence type="ECO:0000256" key="2">
    <source>
        <dbReference type="ARBA" id="ARBA00022692"/>
    </source>
</evidence>
<feature type="transmembrane region" description="Helical" evidence="6">
    <location>
        <begin position="307"/>
        <end position="327"/>
    </location>
</feature>
<keyword evidence="3 6" id="KW-1133">Transmembrane helix</keyword>
<feature type="domain" description="Major facilitator superfamily (MFS) profile" evidence="7">
    <location>
        <begin position="70"/>
        <end position="451"/>
    </location>
</feature>
<dbReference type="RefSeq" id="WP_337795824.1">
    <property type="nucleotide sequence ID" value="NZ_BAAARR010000012.1"/>
</dbReference>
<feature type="transmembrane region" description="Helical" evidence="6">
    <location>
        <begin position="138"/>
        <end position="156"/>
    </location>
</feature>
<feature type="transmembrane region" description="Helical" evidence="6">
    <location>
        <begin position="364"/>
        <end position="386"/>
    </location>
</feature>
<dbReference type="SUPFAM" id="SSF103473">
    <property type="entry name" value="MFS general substrate transporter"/>
    <property type="match status" value="1"/>
</dbReference>
<dbReference type="Gene3D" id="1.20.1250.20">
    <property type="entry name" value="MFS general substrate transporter like domains"/>
    <property type="match status" value="1"/>
</dbReference>
<name>A0A852Z6T7_9ACTN</name>
<reference evidence="8 9" key="1">
    <citation type="submission" date="2020-07" db="EMBL/GenBank/DDBJ databases">
        <title>Sequencing the genomes of 1000 actinobacteria strains.</title>
        <authorList>
            <person name="Klenk H.-P."/>
        </authorList>
    </citation>
    <scope>NUCLEOTIDE SEQUENCE [LARGE SCALE GENOMIC DNA]</scope>
    <source>
        <strain evidence="8 9">DSM 18448</strain>
    </source>
</reference>
<dbReference type="PROSITE" id="PS50850">
    <property type="entry name" value="MFS"/>
    <property type="match status" value="1"/>
</dbReference>
<proteinExistence type="predicted"/>
<feature type="transmembrane region" description="Helical" evidence="6">
    <location>
        <begin position="224"/>
        <end position="245"/>
    </location>
</feature>
<organism evidence="8 9">
    <name type="scientific">Actinopolymorpha rutila</name>
    <dbReference type="NCBI Taxonomy" id="446787"/>
    <lineage>
        <taxon>Bacteria</taxon>
        <taxon>Bacillati</taxon>
        <taxon>Actinomycetota</taxon>
        <taxon>Actinomycetes</taxon>
        <taxon>Propionibacteriales</taxon>
        <taxon>Actinopolymorphaceae</taxon>
        <taxon>Actinopolymorpha</taxon>
    </lineage>
</organism>
<feature type="transmembrane region" description="Helical" evidence="6">
    <location>
        <begin position="103"/>
        <end position="126"/>
    </location>
</feature>
<protein>
    <submittedName>
        <fullName evidence="8">CP family cyanate transporter-like MFS transporter</fullName>
    </submittedName>
</protein>
<keyword evidence="9" id="KW-1185">Reference proteome</keyword>
<dbReference type="PANTHER" id="PTHR23523:SF2">
    <property type="entry name" value="2-NITROIMIDAZOLE TRANSPORTER"/>
    <property type="match status" value="1"/>
</dbReference>
<dbReference type="Proteomes" id="UP000579605">
    <property type="component" value="Unassembled WGS sequence"/>
</dbReference>
<dbReference type="CDD" id="cd17339">
    <property type="entry name" value="MFS_NIMT_CynX_like"/>
    <property type="match status" value="1"/>
</dbReference>
<dbReference type="InterPro" id="IPR020846">
    <property type="entry name" value="MFS_dom"/>
</dbReference>
<feature type="transmembrane region" description="Helical" evidence="6">
    <location>
        <begin position="426"/>
        <end position="448"/>
    </location>
</feature>
<evidence type="ECO:0000256" key="5">
    <source>
        <dbReference type="SAM" id="MobiDB-lite"/>
    </source>
</evidence>
<accession>A0A852Z6T7</accession>
<evidence type="ECO:0000313" key="9">
    <source>
        <dbReference type="Proteomes" id="UP000579605"/>
    </source>
</evidence>